<sequence>MADLAKRKKIRDGHRGIVTRRLAEAEKLLEEVKGGAIADEVQVAQLRLSLKEKLEALKRKDEEVVDLIDNGDEVIKEVEDADTFNENISNVLVALSRIAKIEGAAKGSHSGKAKLPKLNLPVFSGDVTE</sequence>
<reference evidence="2" key="1">
    <citation type="submission" date="2017-05" db="UniProtKB">
        <authorList>
            <consortium name="EnsemblMetazoa"/>
        </authorList>
    </citation>
    <scope>IDENTIFICATION</scope>
</reference>
<feature type="coiled-coil region" evidence="1">
    <location>
        <begin position="43"/>
        <end position="70"/>
    </location>
</feature>
<evidence type="ECO:0008006" key="3">
    <source>
        <dbReference type="Google" id="ProtNLM"/>
    </source>
</evidence>
<evidence type="ECO:0000313" key="2">
    <source>
        <dbReference type="EnsemblMetazoa" id="Aqu2.1.11990_001"/>
    </source>
</evidence>
<name>A0A1X7TBP2_AMPQE</name>
<accession>A0A1X7TBP2</accession>
<dbReference type="OrthoDB" id="5989166at2759"/>
<evidence type="ECO:0000256" key="1">
    <source>
        <dbReference type="SAM" id="Coils"/>
    </source>
</evidence>
<dbReference type="EnsemblMetazoa" id="Aqu2.1.11990_001">
    <property type="protein sequence ID" value="Aqu2.1.11990_001"/>
    <property type="gene ID" value="Aqu2.1.11990"/>
</dbReference>
<organism evidence="2">
    <name type="scientific">Amphimedon queenslandica</name>
    <name type="common">Sponge</name>
    <dbReference type="NCBI Taxonomy" id="400682"/>
    <lineage>
        <taxon>Eukaryota</taxon>
        <taxon>Metazoa</taxon>
        <taxon>Porifera</taxon>
        <taxon>Demospongiae</taxon>
        <taxon>Heteroscleromorpha</taxon>
        <taxon>Haplosclerida</taxon>
        <taxon>Niphatidae</taxon>
        <taxon>Amphimedon</taxon>
    </lineage>
</organism>
<dbReference type="InParanoid" id="A0A1X7TBP2"/>
<dbReference type="AlphaFoldDB" id="A0A1X7TBP2"/>
<proteinExistence type="predicted"/>
<protein>
    <recommendedName>
        <fullName evidence="3">Tubulin-specific chaperone A</fullName>
    </recommendedName>
</protein>
<keyword evidence="1" id="KW-0175">Coiled coil</keyword>